<feature type="transmembrane region" description="Helical" evidence="2">
    <location>
        <begin position="590"/>
        <end position="613"/>
    </location>
</feature>
<gene>
    <name evidence="3" type="ORF">SARC_03060</name>
</gene>
<proteinExistence type="predicted"/>
<evidence type="ECO:0008006" key="5">
    <source>
        <dbReference type="Google" id="ProtNLM"/>
    </source>
</evidence>
<feature type="compositionally biased region" description="Polar residues" evidence="1">
    <location>
        <begin position="408"/>
        <end position="425"/>
    </location>
</feature>
<keyword evidence="2" id="KW-0472">Membrane</keyword>
<feature type="compositionally biased region" description="Polar residues" evidence="1">
    <location>
        <begin position="353"/>
        <end position="364"/>
    </location>
</feature>
<feature type="region of interest" description="Disordered" evidence="1">
    <location>
        <begin position="901"/>
        <end position="922"/>
    </location>
</feature>
<keyword evidence="2" id="KW-0812">Transmembrane</keyword>
<name>A0A0L0G722_9EUKA</name>
<feature type="transmembrane region" description="Helical" evidence="2">
    <location>
        <begin position="781"/>
        <end position="799"/>
    </location>
</feature>
<reference evidence="3 4" key="1">
    <citation type="submission" date="2011-02" db="EMBL/GenBank/DDBJ databases">
        <title>The Genome Sequence of Sphaeroforma arctica JP610.</title>
        <authorList>
            <consortium name="The Broad Institute Genome Sequencing Platform"/>
            <person name="Russ C."/>
            <person name="Cuomo C."/>
            <person name="Young S.K."/>
            <person name="Zeng Q."/>
            <person name="Gargeya S."/>
            <person name="Alvarado L."/>
            <person name="Berlin A."/>
            <person name="Chapman S.B."/>
            <person name="Chen Z."/>
            <person name="Freedman E."/>
            <person name="Gellesch M."/>
            <person name="Goldberg J."/>
            <person name="Griggs A."/>
            <person name="Gujja S."/>
            <person name="Heilman E."/>
            <person name="Heiman D."/>
            <person name="Howarth C."/>
            <person name="Mehta T."/>
            <person name="Neiman D."/>
            <person name="Pearson M."/>
            <person name="Roberts A."/>
            <person name="Saif S."/>
            <person name="Shea T."/>
            <person name="Shenoy N."/>
            <person name="Sisk P."/>
            <person name="Stolte C."/>
            <person name="Sykes S."/>
            <person name="White J."/>
            <person name="Yandava C."/>
            <person name="Burger G."/>
            <person name="Gray M.W."/>
            <person name="Holland P.W.H."/>
            <person name="King N."/>
            <person name="Lang F.B.F."/>
            <person name="Roger A.J."/>
            <person name="Ruiz-Trillo I."/>
            <person name="Haas B."/>
            <person name="Nusbaum C."/>
            <person name="Birren B."/>
        </authorList>
    </citation>
    <scope>NUCLEOTIDE SEQUENCE [LARGE SCALE GENOMIC DNA]</scope>
    <source>
        <strain evidence="3 4">JP610</strain>
    </source>
</reference>
<evidence type="ECO:0000313" key="3">
    <source>
        <dbReference type="EMBL" id="KNC84719.1"/>
    </source>
</evidence>
<dbReference type="EMBL" id="KQ241745">
    <property type="protein sequence ID" value="KNC84719.1"/>
    <property type="molecule type" value="Genomic_DNA"/>
</dbReference>
<feature type="transmembrane region" description="Helical" evidence="2">
    <location>
        <begin position="554"/>
        <end position="575"/>
    </location>
</feature>
<feature type="transmembrane region" description="Helical" evidence="2">
    <location>
        <begin position="660"/>
        <end position="682"/>
    </location>
</feature>
<feature type="region of interest" description="Disordered" evidence="1">
    <location>
        <begin position="393"/>
        <end position="425"/>
    </location>
</feature>
<sequence length="922" mass="102315">MHTSLPEFRSERTKLSSVDNLRPGLIYPDSTLDAEASPHCKRGKDGCKGMCVCAQAVYARKHLQSVREYDTVPIVVPSEAKNRVTFNAYPIIVPHNSGKGKDKATSTVADNVRQYKRHVSLAFTRATARLPQRPQIGKSAKICGNTLVNRLSDSDIICTPSLMHSPSAESRTTERNNSISACSSENLRYSVSDFEPNEGKLASISLPNLGSEFEHPEDISERPPDSKCLGCASVHKGPSNVGGHDMRTFGQAQNDSKLSYGAGIRSRSLDDADTGESVGKTLRRRHTLEGSHMYECPVDDLCIAECLDMCTRCAEHDSTTNKCQNICVHVSKSAPVSRRTVDRTNGEMGPIEFSNSGGKVSTSELGHAERESSSDLMAGWELIDKRDVQSYSASVSSDRRAVRKSSSQTLQETGKTLESDNTQFNTDLNTGSLGATAIETGQNMSATGIYPLATINENDRGANVHLISSKDQGKTNVVFGVQPQHSQSATNVAPMWFQAMSAEAQEAIEPIGNSGSENVREECEGDFSFAVRPGFNVRLTRWFSDYNRMRKLNLWVYLLVWLPLCSALYLPAYLINSQSLLESWTNNEDIAYGSAVLCCMITLVPALVISYYLHIYRDRPMVKSRGREFLFHLFLGGIFPCIILSFIEVIVFAAPGVPEWVYYVVVVLQNCTLNQFVIAIVARQRMIYRIFAAHSYQLSFSYGWFTFLLTCSWALSVVPFSVVFFMNARDIESRYSDAQFTIGWAGSIAQTLLYWGLFVYYSYFSRGAHEKFSDFYQNIRLAILSPTLFLALFIAASFYQYSPYASLVIPYLSWFIISLYMVDSFPVPLYLCARGVDLHIELAEERTPGSAPVRSEFVQAQMSQRLSQASNARRGVVKSASMSMPRSQSLMEDITDATNSSGGVALDSGETRSEQLRPTCTV</sequence>
<accession>A0A0L0G722</accession>
<evidence type="ECO:0000256" key="1">
    <source>
        <dbReference type="SAM" id="MobiDB-lite"/>
    </source>
</evidence>
<keyword evidence="4" id="KW-1185">Reference proteome</keyword>
<dbReference type="AlphaFoldDB" id="A0A0L0G722"/>
<feature type="transmembrane region" description="Helical" evidence="2">
    <location>
        <begin position="738"/>
        <end position="761"/>
    </location>
</feature>
<dbReference type="GeneID" id="25903564"/>
<feature type="region of interest" description="Disordered" evidence="1">
    <location>
        <begin position="341"/>
        <end position="374"/>
    </location>
</feature>
<evidence type="ECO:0000256" key="2">
    <source>
        <dbReference type="SAM" id="Phobius"/>
    </source>
</evidence>
<feature type="transmembrane region" description="Helical" evidence="2">
    <location>
        <begin position="702"/>
        <end position="726"/>
    </location>
</feature>
<dbReference type="RefSeq" id="XP_014158621.1">
    <property type="nucleotide sequence ID" value="XM_014303146.1"/>
</dbReference>
<keyword evidence="2" id="KW-1133">Transmembrane helix</keyword>
<feature type="transmembrane region" description="Helical" evidence="2">
    <location>
        <begin position="633"/>
        <end position="654"/>
    </location>
</feature>
<dbReference type="Proteomes" id="UP000054560">
    <property type="component" value="Unassembled WGS sequence"/>
</dbReference>
<feature type="transmembrane region" description="Helical" evidence="2">
    <location>
        <begin position="811"/>
        <end position="832"/>
    </location>
</feature>
<evidence type="ECO:0000313" key="4">
    <source>
        <dbReference type="Proteomes" id="UP000054560"/>
    </source>
</evidence>
<organism evidence="3 4">
    <name type="scientific">Sphaeroforma arctica JP610</name>
    <dbReference type="NCBI Taxonomy" id="667725"/>
    <lineage>
        <taxon>Eukaryota</taxon>
        <taxon>Ichthyosporea</taxon>
        <taxon>Ichthyophonida</taxon>
        <taxon>Sphaeroforma</taxon>
    </lineage>
</organism>
<protein>
    <recommendedName>
        <fullName evidence="5">Transmembrane protein</fullName>
    </recommendedName>
</protein>